<dbReference type="RefSeq" id="WP_259056368.1">
    <property type="nucleotide sequence ID" value="NZ_JANUCT010000015.1"/>
</dbReference>
<dbReference type="AlphaFoldDB" id="A0AAE3HMX7"/>
<reference evidence="1" key="1">
    <citation type="submission" date="2022-08" db="EMBL/GenBank/DDBJ databases">
        <title>Genomic Encyclopedia of Type Strains, Phase III (KMG-III): the genomes of soil and plant-associated and newly described type strains.</title>
        <authorList>
            <person name="Whitman W."/>
        </authorList>
    </citation>
    <scope>NUCLEOTIDE SEQUENCE</scope>
    <source>
        <strain evidence="1">HMT 1</strain>
    </source>
</reference>
<protein>
    <submittedName>
        <fullName evidence="1">Uncharacterized protein</fullName>
    </submittedName>
</protein>
<accession>A0AAE3HMX7</accession>
<organism evidence="1 2">
    <name type="scientific">Methylohalomonas lacus</name>
    <dbReference type="NCBI Taxonomy" id="398773"/>
    <lineage>
        <taxon>Bacteria</taxon>
        <taxon>Pseudomonadati</taxon>
        <taxon>Pseudomonadota</taxon>
        <taxon>Gammaproteobacteria</taxon>
        <taxon>Methylohalomonadales</taxon>
        <taxon>Methylohalomonadaceae</taxon>
        <taxon>Methylohalomonas</taxon>
    </lineage>
</organism>
<name>A0AAE3HMX7_9GAMM</name>
<evidence type="ECO:0000313" key="1">
    <source>
        <dbReference type="EMBL" id="MCS3904102.1"/>
    </source>
</evidence>
<sequence>MEASQTTVGTMVKTNSYVHGVPPETLGVICEVTDTDILVAWYLCDKPLPNLTPQSIAELPEDDPQCPLRDRLSLESEVAYIDPA</sequence>
<evidence type="ECO:0000313" key="2">
    <source>
        <dbReference type="Proteomes" id="UP001204445"/>
    </source>
</evidence>
<gene>
    <name evidence="1" type="ORF">J2T55_002135</name>
</gene>
<keyword evidence="2" id="KW-1185">Reference proteome</keyword>
<proteinExistence type="predicted"/>
<dbReference type="Proteomes" id="UP001204445">
    <property type="component" value="Unassembled WGS sequence"/>
</dbReference>
<dbReference type="EMBL" id="JANUCT010000015">
    <property type="protein sequence ID" value="MCS3904102.1"/>
    <property type="molecule type" value="Genomic_DNA"/>
</dbReference>
<comment type="caution">
    <text evidence="1">The sequence shown here is derived from an EMBL/GenBank/DDBJ whole genome shotgun (WGS) entry which is preliminary data.</text>
</comment>